<dbReference type="InterPro" id="IPR013217">
    <property type="entry name" value="Methyltransf_12"/>
</dbReference>
<dbReference type="CDD" id="cd08249">
    <property type="entry name" value="enoyl_reductase_like"/>
    <property type="match status" value="1"/>
</dbReference>
<dbReference type="Pfam" id="PF08242">
    <property type="entry name" value="Methyltransf_12"/>
    <property type="match status" value="1"/>
</dbReference>
<reference evidence="5 6" key="1">
    <citation type="submission" date="2015-06" db="EMBL/GenBank/DDBJ databases">
        <title>Survival trade-offs in plant roots during colonization by closely related pathogenic and mutualistic fungi.</title>
        <authorList>
            <person name="Hacquard S."/>
            <person name="Kracher B."/>
            <person name="Hiruma K."/>
            <person name="Weinman A."/>
            <person name="Muench P."/>
            <person name="Garrido Oter R."/>
            <person name="Ver Loren van Themaat E."/>
            <person name="Dallerey J.-F."/>
            <person name="Damm U."/>
            <person name="Henrissat B."/>
            <person name="Lespinet O."/>
            <person name="Thon M."/>
            <person name="Kemen E."/>
            <person name="McHardy A.C."/>
            <person name="Schulze-Lefert P."/>
            <person name="O'Connell R.J."/>
        </authorList>
    </citation>
    <scope>NUCLEOTIDE SEQUENCE [LARGE SCALE GENOMIC DNA]</scope>
    <source>
        <strain evidence="5 6">0861</strain>
    </source>
</reference>
<dbReference type="InterPro" id="IPR013149">
    <property type="entry name" value="ADH-like_C"/>
</dbReference>
<dbReference type="SUPFAM" id="SSF53335">
    <property type="entry name" value="S-adenosyl-L-methionine-dependent methyltransferases"/>
    <property type="match status" value="1"/>
</dbReference>
<dbReference type="SUPFAM" id="SSF50129">
    <property type="entry name" value="GroES-like"/>
    <property type="match status" value="1"/>
</dbReference>
<evidence type="ECO:0000256" key="3">
    <source>
        <dbReference type="ARBA" id="ARBA00023002"/>
    </source>
</evidence>
<protein>
    <submittedName>
        <fullName evidence="5">Polyketide synthase</fullName>
    </submittedName>
</protein>
<evidence type="ECO:0000256" key="2">
    <source>
        <dbReference type="ARBA" id="ARBA00022679"/>
    </source>
</evidence>
<dbReference type="Gene3D" id="3.40.50.720">
    <property type="entry name" value="NAD(P)-binding Rossmann-like Domain"/>
    <property type="match status" value="1"/>
</dbReference>
<dbReference type="InterPro" id="IPR041068">
    <property type="entry name" value="HTH_51"/>
</dbReference>
<dbReference type="AlphaFoldDB" id="A0A161VZU6"/>
<dbReference type="Pfam" id="PF08240">
    <property type="entry name" value="ADH_N"/>
    <property type="match status" value="1"/>
</dbReference>
<sequence>MASKFANEMKSIIIQGRGQAAINTSALPKLRNGYILVKTTAVAINPSDWKHIDFMWVGNPTGTRPGLEYAGVVVEVGLGVDKSFKVGDRVFGLVNGSNVRQREDGAFAEYLVAKASLQMKIPDHIDDTEAAAITSGLVAVGQGLYQSLEIPLPTTPSPAPIPLLIYGGSTASGIMGIQFAKMSNCSVAVTCSPKNFGYVKSLGADFCVDYKAEDCAEQIRTFTKGRLRHAWDCIATVQSARTCAAAMSIRGGHYSSLLYLVPSIVKKINPKINCSTTLGYTILGEIIEKETIIEPRPEDYEFGKMFWNISERLLQEDKFRPVRQIVNEGGDGLEGVLYGIEYLKRGNSTTLNTMSATEISHHTHPPATVVALGDCKLSSHVEPQFSLPLAATIAAFRETKHNTDKIVTNAGFVGYYENIHCRQETLIVQLIIKAFQKLRCDLGRTKPNQKLQHIKCVSNAQKQLSFCYEMLVKADLICRENDHYVRTDTPLPDGNPREGLQQILSDYPAYASLNKLVTHAGNNLAEIYTGRTDGVRSIFGSPEGREYLEDIYGASHPSKAFHNIMEDFIRRLIIAITTPLDSSLNLLELGAGTGGTTKWLAPLLAQSGIPVEYTFTDLAHGFISQAARKFQEYPFMTYRTQDIEKPPPADLVGTQHIVIAVNAIHATPDMVKSLQNVRQFLRPDGFALVMEVQERLCWADFVFGLFEGWWVFSDGRKHATADASVWKDAFDAAGFGHVDWTDGETRDSKLQRVFLATASGVSS</sequence>
<gene>
    <name evidence="5" type="ORF">CT0861_04858</name>
</gene>
<dbReference type="Gene3D" id="3.40.50.150">
    <property type="entry name" value="Vaccinia Virus protein VP39"/>
    <property type="match status" value="1"/>
</dbReference>
<dbReference type="InterPro" id="IPR036291">
    <property type="entry name" value="NAD(P)-bd_dom_sf"/>
</dbReference>
<feature type="domain" description="Enoyl reductase (ER)" evidence="4">
    <location>
        <begin position="16"/>
        <end position="351"/>
    </location>
</feature>
<evidence type="ECO:0000313" key="6">
    <source>
        <dbReference type="Proteomes" id="UP000076552"/>
    </source>
</evidence>
<dbReference type="GO" id="GO:0016740">
    <property type="term" value="F:transferase activity"/>
    <property type="evidence" value="ECO:0007669"/>
    <property type="project" value="UniProtKB-KW"/>
</dbReference>
<dbReference type="InterPro" id="IPR013154">
    <property type="entry name" value="ADH-like_N"/>
</dbReference>
<dbReference type="SUPFAM" id="SSF51735">
    <property type="entry name" value="NAD(P)-binding Rossmann-fold domains"/>
    <property type="match status" value="1"/>
</dbReference>
<evidence type="ECO:0000256" key="1">
    <source>
        <dbReference type="ARBA" id="ARBA00008072"/>
    </source>
</evidence>
<dbReference type="PANTHER" id="PTHR45348:SF2">
    <property type="entry name" value="ZINC-TYPE ALCOHOL DEHYDROGENASE-LIKE PROTEIN C2E1P3.01"/>
    <property type="match status" value="1"/>
</dbReference>
<dbReference type="Pfam" id="PF18558">
    <property type="entry name" value="HTH_51"/>
    <property type="match status" value="1"/>
</dbReference>
<dbReference type="Gene3D" id="3.90.180.10">
    <property type="entry name" value="Medium-chain alcohol dehydrogenases, catalytic domain"/>
    <property type="match status" value="1"/>
</dbReference>
<dbReference type="InterPro" id="IPR020843">
    <property type="entry name" value="ER"/>
</dbReference>
<dbReference type="STRING" id="708197.A0A161VZU6"/>
<keyword evidence="2" id="KW-0808">Transferase</keyword>
<dbReference type="PANTHER" id="PTHR45348">
    <property type="entry name" value="HYPOTHETICAL OXIDOREDUCTASE (EUROFUNG)"/>
    <property type="match status" value="1"/>
</dbReference>
<organism evidence="5 6">
    <name type="scientific">Colletotrichum tofieldiae</name>
    <dbReference type="NCBI Taxonomy" id="708197"/>
    <lineage>
        <taxon>Eukaryota</taxon>
        <taxon>Fungi</taxon>
        <taxon>Dikarya</taxon>
        <taxon>Ascomycota</taxon>
        <taxon>Pezizomycotina</taxon>
        <taxon>Sordariomycetes</taxon>
        <taxon>Hypocreomycetidae</taxon>
        <taxon>Glomerellales</taxon>
        <taxon>Glomerellaceae</taxon>
        <taxon>Colletotrichum</taxon>
        <taxon>Colletotrichum spaethianum species complex</taxon>
    </lineage>
</organism>
<dbReference type="EMBL" id="LFIV01000287">
    <property type="protein sequence ID" value="KZL64413.1"/>
    <property type="molecule type" value="Genomic_DNA"/>
</dbReference>
<evidence type="ECO:0000259" key="4">
    <source>
        <dbReference type="SMART" id="SM00829"/>
    </source>
</evidence>
<dbReference type="InterPro" id="IPR047122">
    <property type="entry name" value="Trans-enoyl_RdTase-like"/>
</dbReference>
<dbReference type="Pfam" id="PF00107">
    <property type="entry name" value="ADH_zinc_N"/>
    <property type="match status" value="1"/>
</dbReference>
<dbReference type="SMART" id="SM00829">
    <property type="entry name" value="PKS_ER"/>
    <property type="match status" value="1"/>
</dbReference>
<comment type="similarity">
    <text evidence="1">Belongs to the zinc-containing alcohol dehydrogenase family.</text>
</comment>
<evidence type="ECO:0000313" key="5">
    <source>
        <dbReference type="EMBL" id="KZL64413.1"/>
    </source>
</evidence>
<keyword evidence="6" id="KW-1185">Reference proteome</keyword>
<dbReference type="InterPro" id="IPR029063">
    <property type="entry name" value="SAM-dependent_MTases_sf"/>
</dbReference>
<accession>A0A161VZU6</accession>
<dbReference type="CDD" id="cd02440">
    <property type="entry name" value="AdoMet_MTases"/>
    <property type="match status" value="1"/>
</dbReference>
<name>A0A161VZU6_9PEZI</name>
<dbReference type="GO" id="GO:0016651">
    <property type="term" value="F:oxidoreductase activity, acting on NAD(P)H"/>
    <property type="evidence" value="ECO:0007669"/>
    <property type="project" value="InterPro"/>
</dbReference>
<dbReference type="InterPro" id="IPR011032">
    <property type="entry name" value="GroES-like_sf"/>
</dbReference>
<comment type="caution">
    <text evidence="5">The sequence shown here is derived from an EMBL/GenBank/DDBJ whole genome shotgun (WGS) entry which is preliminary data.</text>
</comment>
<proteinExistence type="inferred from homology"/>
<dbReference type="Proteomes" id="UP000076552">
    <property type="component" value="Unassembled WGS sequence"/>
</dbReference>
<keyword evidence="3" id="KW-0560">Oxidoreductase</keyword>